<dbReference type="EMBL" id="KU737345">
    <property type="protein sequence ID" value="AMW61543.1"/>
    <property type="molecule type" value="Genomic_DNA"/>
</dbReference>
<evidence type="ECO:0000313" key="1">
    <source>
        <dbReference type="EMBL" id="AMW61543.1"/>
    </source>
</evidence>
<name>A0A143FJZ0_9CAUD</name>
<organism evidence="1 2">
    <name type="scientific">Bacillus phage Juglone</name>
    <dbReference type="NCBI Taxonomy" id="1805949"/>
    <lineage>
        <taxon>Viruses</taxon>
        <taxon>Duplodnaviria</taxon>
        <taxon>Heunggongvirae</taxon>
        <taxon>Uroviricota</taxon>
        <taxon>Caudoviricetes</taxon>
        <taxon>Herelleviridae</taxon>
        <taxon>Bastillevirinae</taxon>
        <taxon>Bequatrovirus</taxon>
        <taxon>Bequatrovirus troll</taxon>
    </lineage>
</organism>
<evidence type="ECO:0000313" key="2">
    <source>
        <dbReference type="Proteomes" id="UP000225977"/>
    </source>
</evidence>
<protein>
    <submittedName>
        <fullName evidence="1">Uncharacterized protein</fullName>
    </submittedName>
</protein>
<reference evidence="2" key="1">
    <citation type="submission" date="2016-02" db="EMBL/GenBank/DDBJ databases">
        <authorList>
            <person name="Mokah H."/>
            <person name="Prakash A."/>
            <person name="Horton L."/>
            <person name="Cochran E."/>
            <person name="Foltz S."/>
            <person name="Olszewski N."/>
            <person name="Jeyasankar M."/>
            <person name="Sehgal N."/>
            <person name="Miller A."/>
            <person name="Luong A."/>
            <person name="Miller R."/>
            <person name="Afzal A."/>
            <person name="Dandamudi K."/>
            <person name="Yoo S."/>
            <person name="Shi R."/>
            <person name="Carvalho R."/>
            <person name="Koparde V.N."/>
            <person name="Lee V."/>
            <person name="Buck G."/>
            <person name="Serrano M.G."/>
            <person name="Johnson A."/>
        </authorList>
    </citation>
    <scope>NUCLEOTIDE SEQUENCE [LARGE SCALE GENOMIC DNA]</scope>
</reference>
<sequence length="56" mass="6698">MNVNRFYIIHELARVKLHYGGIKQRHLERRAQQLETTPKNLMIAVNRYITKHNGII</sequence>
<dbReference type="Proteomes" id="UP000225977">
    <property type="component" value="Segment"/>
</dbReference>
<accession>A0A143FJZ0</accession>
<gene>
    <name evidence="1" type="ORF">JUGLONE_271</name>
</gene>
<proteinExistence type="predicted"/>